<protein>
    <submittedName>
        <fullName evidence="2">Uncharacterized protein</fullName>
    </submittedName>
</protein>
<comment type="caution">
    <text evidence="2">The sequence shown here is derived from an EMBL/GenBank/DDBJ whole genome shotgun (WGS) entry which is preliminary data.</text>
</comment>
<evidence type="ECO:0000256" key="1">
    <source>
        <dbReference type="SAM" id="MobiDB-lite"/>
    </source>
</evidence>
<sequence>MDAIREEEREIYVMRRTGYVWRARWGAVLRLRPTPTTTPTSTRVAVQRWRQRQRWRHRHRYREKQKQKQKQRQRLIGSKPHCAASHRVAVSSRIAEEQGGGGGGLSKQAITATVYR</sequence>
<proteinExistence type="predicted"/>
<name>A0A409XG94_PSICY</name>
<dbReference type="AlphaFoldDB" id="A0A409XG94"/>
<evidence type="ECO:0000313" key="2">
    <source>
        <dbReference type="EMBL" id="PPQ89771.1"/>
    </source>
</evidence>
<gene>
    <name evidence="2" type="ORF">CVT25_008053</name>
</gene>
<evidence type="ECO:0000313" key="3">
    <source>
        <dbReference type="Proteomes" id="UP000283269"/>
    </source>
</evidence>
<reference evidence="2 3" key="1">
    <citation type="journal article" date="2018" name="Evol. Lett.">
        <title>Horizontal gene cluster transfer increased hallucinogenic mushroom diversity.</title>
        <authorList>
            <person name="Reynolds H.T."/>
            <person name="Vijayakumar V."/>
            <person name="Gluck-Thaler E."/>
            <person name="Korotkin H.B."/>
            <person name="Matheny P.B."/>
            <person name="Slot J.C."/>
        </authorList>
    </citation>
    <scope>NUCLEOTIDE SEQUENCE [LARGE SCALE GENOMIC DNA]</scope>
    <source>
        <strain evidence="2 3">2631</strain>
    </source>
</reference>
<dbReference type="InParanoid" id="A0A409XG94"/>
<accession>A0A409XG94</accession>
<feature type="compositionally biased region" description="Basic residues" evidence="1">
    <location>
        <begin position="49"/>
        <end position="73"/>
    </location>
</feature>
<dbReference type="EMBL" id="NHYD01001831">
    <property type="protein sequence ID" value="PPQ89771.1"/>
    <property type="molecule type" value="Genomic_DNA"/>
</dbReference>
<keyword evidence="3" id="KW-1185">Reference proteome</keyword>
<organism evidence="2 3">
    <name type="scientific">Psilocybe cyanescens</name>
    <dbReference type="NCBI Taxonomy" id="93625"/>
    <lineage>
        <taxon>Eukaryota</taxon>
        <taxon>Fungi</taxon>
        <taxon>Dikarya</taxon>
        <taxon>Basidiomycota</taxon>
        <taxon>Agaricomycotina</taxon>
        <taxon>Agaricomycetes</taxon>
        <taxon>Agaricomycetidae</taxon>
        <taxon>Agaricales</taxon>
        <taxon>Agaricineae</taxon>
        <taxon>Strophariaceae</taxon>
        <taxon>Psilocybe</taxon>
    </lineage>
</organism>
<feature type="region of interest" description="Disordered" evidence="1">
    <location>
        <begin position="34"/>
        <end position="116"/>
    </location>
</feature>
<dbReference type="Proteomes" id="UP000283269">
    <property type="component" value="Unassembled WGS sequence"/>
</dbReference>